<accession>A0A8J3STI5</accession>
<evidence type="ECO:0000313" key="2">
    <source>
        <dbReference type="Proteomes" id="UP000619788"/>
    </source>
</evidence>
<reference evidence="1 2" key="1">
    <citation type="submission" date="2021-01" db="EMBL/GenBank/DDBJ databases">
        <title>Whole genome shotgun sequence of Planobispora siamensis NBRC 107568.</title>
        <authorList>
            <person name="Komaki H."/>
            <person name="Tamura T."/>
        </authorList>
    </citation>
    <scope>NUCLEOTIDE SEQUENCE [LARGE SCALE GENOMIC DNA]</scope>
    <source>
        <strain evidence="1 2">NBRC 107568</strain>
    </source>
</reference>
<evidence type="ECO:0000313" key="1">
    <source>
        <dbReference type="EMBL" id="GIH95338.1"/>
    </source>
</evidence>
<organism evidence="1 2">
    <name type="scientific">Planobispora siamensis</name>
    <dbReference type="NCBI Taxonomy" id="936338"/>
    <lineage>
        <taxon>Bacteria</taxon>
        <taxon>Bacillati</taxon>
        <taxon>Actinomycetota</taxon>
        <taxon>Actinomycetes</taxon>
        <taxon>Streptosporangiales</taxon>
        <taxon>Streptosporangiaceae</taxon>
        <taxon>Planobispora</taxon>
    </lineage>
</organism>
<dbReference type="AlphaFoldDB" id="A0A8J3STI5"/>
<dbReference type="RefSeq" id="WP_204067435.1">
    <property type="nucleotide sequence ID" value="NZ_BOOJ01000052.1"/>
</dbReference>
<comment type="caution">
    <text evidence="1">The sequence shown here is derived from an EMBL/GenBank/DDBJ whole genome shotgun (WGS) entry which is preliminary data.</text>
</comment>
<proteinExistence type="predicted"/>
<protein>
    <submittedName>
        <fullName evidence="1">Uncharacterized protein</fullName>
    </submittedName>
</protein>
<gene>
    <name evidence="1" type="ORF">Psi01_59680</name>
</gene>
<dbReference type="Proteomes" id="UP000619788">
    <property type="component" value="Unassembled WGS sequence"/>
</dbReference>
<keyword evidence="2" id="KW-1185">Reference proteome</keyword>
<name>A0A8J3STI5_9ACTN</name>
<dbReference type="EMBL" id="BOOJ01000052">
    <property type="protein sequence ID" value="GIH95338.1"/>
    <property type="molecule type" value="Genomic_DNA"/>
</dbReference>
<sequence length="173" mass="19289">MWRRHRWEPVGTSKITRACARCHLRQVDRIGPYARLWVKEYTTGDGRYLGVLDKTPSCPPPADACAIPRPRPEPAPPPPAGPLPATAPMRMPPAHAVRRAPVDVRPGEWVYGVEDGSDVDIWDCAITLKRKPVCLGTTYRLTPDQTRPDTYTMGLLYIPATAVLWTDPPKDVT</sequence>